<sequence length="43" mass="4686">ELAFVGNQLKALEVGQAEIIFVIILCCYLDAVLSQHPIKGTKV</sequence>
<evidence type="ECO:0000313" key="1">
    <source>
        <dbReference type="EMBL" id="GAJ21135.1"/>
    </source>
</evidence>
<accession>X1W109</accession>
<gene>
    <name evidence="1" type="ORF">S12H4_57098</name>
</gene>
<proteinExistence type="predicted"/>
<comment type="caution">
    <text evidence="1">The sequence shown here is derived from an EMBL/GenBank/DDBJ whole genome shotgun (WGS) entry which is preliminary data.</text>
</comment>
<name>X1W109_9ZZZZ</name>
<dbReference type="AlphaFoldDB" id="X1W109"/>
<dbReference type="EMBL" id="BARW01036867">
    <property type="protein sequence ID" value="GAJ21135.1"/>
    <property type="molecule type" value="Genomic_DNA"/>
</dbReference>
<organism evidence="1">
    <name type="scientific">marine sediment metagenome</name>
    <dbReference type="NCBI Taxonomy" id="412755"/>
    <lineage>
        <taxon>unclassified sequences</taxon>
        <taxon>metagenomes</taxon>
        <taxon>ecological metagenomes</taxon>
    </lineage>
</organism>
<feature type="non-terminal residue" evidence="1">
    <location>
        <position position="1"/>
    </location>
</feature>
<protein>
    <submittedName>
        <fullName evidence="1">Uncharacterized protein</fullName>
    </submittedName>
</protein>
<reference evidence="1" key="1">
    <citation type="journal article" date="2014" name="Front. Microbiol.">
        <title>High frequency of phylogenetically diverse reductive dehalogenase-homologous genes in deep subseafloor sedimentary metagenomes.</title>
        <authorList>
            <person name="Kawai M."/>
            <person name="Futagami T."/>
            <person name="Toyoda A."/>
            <person name="Takaki Y."/>
            <person name="Nishi S."/>
            <person name="Hori S."/>
            <person name="Arai W."/>
            <person name="Tsubouchi T."/>
            <person name="Morono Y."/>
            <person name="Uchiyama I."/>
            <person name="Ito T."/>
            <person name="Fujiyama A."/>
            <person name="Inagaki F."/>
            <person name="Takami H."/>
        </authorList>
    </citation>
    <scope>NUCLEOTIDE SEQUENCE</scope>
    <source>
        <strain evidence="1">Expedition CK06-06</strain>
    </source>
</reference>